<evidence type="ECO:0000256" key="6">
    <source>
        <dbReference type="ARBA" id="ARBA00023268"/>
    </source>
</evidence>
<comment type="caution">
    <text evidence="11">The sequence shown here is derived from an EMBL/GenBank/DDBJ whole genome shotgun (WGS) entry which is preliminary data.</text>
</comment>
<dbReference type="Pfam" id="PF01966">
    <property type="entry name" value="HD"/>
    <property type="match status" value="1"/>
</dbReference>
<sequence>MSLPRPSRPRAIINRKALVLGLNARAEAVLDGSREGTRKARADLLDTLKAALADGREEIRRRFLEDNCGGAEVCAANTHLMDQIIRVLHDYTVAHLFPKLTRTTGERLCVLALGGYGRGEMLPFSDIDLMFVLPYKATPYTEQVVETILYVLWDLGLKVGHSTRSVDECIRQARADMTIRTSLLEARFLFGERALFQDLSARLYTRVIAGSGPQFVEAKLSERDQRHERLGDSRYVLEPNVKEGKGGLRDLHTLFWIARYLYSVSDVNDLIGMGVLTPAVARKFTRARAFLWTVRAHLHYLSGRAEERLTFDVQPRIAERMNYTDRPSARGVERFMKHYFLVARDVGNLTRILLSVLEDSQKRRPMLSVPGFIMRRRDLNGFILDGQRLAVPQPDHFVRDPLAMLRVFLVAHEQGLDIHPDTLRLVTDHLSRIKPLRDDPDANALFMALLTHRKEPEGILRMMSEAGVFGRFIPDFERVTAQMQYDMYHVYTTDEHTIRAIGILHRIESGALAEQLPVATQIIHTVTSRRALYVAVLLHDIAKGRGGDHSELGAQVAQELCPRLGLDDEETETVSWLVLHHLAMSRVALKRDVDDAKTIQDFAGLVQSPERLKLLTVLTCADIMAVGPGIWNNWKAGLLRDLYRRTEEFLVGSLSAVPQDRRVRGRRDALREALADLPASWVESYLGRGYPGYWLSFDTESQERHARLIHAAEADNPADEEVVTLDTRMDTGRGVTEVLVYAPDHPGLFSKIAGGIALAGASILDARIFTMTNSMALDTFTVQAAEGGVFDAPGRLERLKATVIDAVRGTIDLRAELARKSPTLPARAQAFHVPPRVIVHHEASKTHTVVEVNGRDRPGFLFAVTDALTGLNLQIASARVNTYGERVVDVFYVKDVFGMKVSHPGKLRDLKRALTRAVGLQALESQKGAAVARDAGRARAKAERADGSDQAAE</sequence>
<comment type="catalytic activity">
    <reaction evidence="7">
        <text>[protein-PII]-uridylyl-L-tyrosine + H2O = [protein-PII]-L-tyrosine + UMP + H(+)</text>
        <dbReference type="Rhea" id="RHEA:48600"/>
        <dbReference type="Rhea" id="RHEA-COMP:12147"/>
        <dbReference type="Rhea" id="RHEA-COMP:12148"/>
        <dbReference type="ChEBI" id="CHEBI:15377"/>
        <dbReference type="ChEBI" id="CHEBI:15378"/>
        <dbReference type="ChEBI" id="CHEBI:46858"/>
        <dbReference type="ChEBI" id="CHEBI:57865"/>
        <dbReference type="ChEBI" id="CHEBI:90602"/>
    </reaction>
</comment>
<dbReference type="SUPFAM" id="SSF81891">
    <property type="entry name" value="Poly A polymerase C-terminal region-like"/>
    <property type="match status" value="1"/>
</dbReference>
<dbReference type="PROSITE" id="PS51831">
    <property type="entry name" value="HD"/>
    <property type="match status" value="1"/>
</dbReference>
<dbReference type="Pfam" id="PF08335">
    <property type="entry name" value="GlnD_UR_UTase"/>
    <property type="match status" value="1"/>
</dbReference>
<dbReference type="Pfam" id="PF01909">
    <property type="entry name" value="NTP_transf_2"/>
    <property type="match status" value="1"/>
</dbReference>
<organism evidence="11 12">
    <name type="scientific">Roseospira navarrensis</name>
    <dbReference type="NCBI Taxonomy" id="140058"/>
    <lineage>
        <taxon>Bacteria</taxon>
        <taxon>Pseudomonadati</taxon>
        <taxon>Pseudomonadota</taxon>
        <taxon>Alphaproteobacteria</taxon>
        <taxon>Rhodospirillales</taxon>
        <taxon>Rhodospirillaceae</taxon>
        <taxon>Roseospira</taxon>
    </lineage>
</organism>
<keyword evidence="1 7" id="KW-0808">Transferase</keyword>
<comment type="catalytic activity">
    <reaction evidence="7">
        <text>[protein-PII]-L-tyrosine + UTP = [protein-PII]-uridylyl-L-tyrosine + diphosphate</text>
        <dbReference type="Rhea" id="RHEA:13673"/>
        <dbReference type="Rhea" id="RHEA-COMP:12147"/>
        <dbReference type="Rhea" id="RHEA-COMP:12148"/>
        <dbReference type="ChEBI" id="CHEBI:33019"/>
        <dbReference type="ChEBI" id="CHEBI:46398"/>
        <dbReference type="ChEBI" id="CHEBI:46858"/>
        <dbReference type="ChEBI" id="CHEBI:90602"/>
        <dbReference type="EC" id="2.7.7.59"/>
    </reaction>
</comment>
<evidence type="ECO:0000313" key="11">
    <source>
        <dbReference type="EMBL" id="MQX36077.1"/>
    </source>
</evidence>
<evidence type="ECO:0000256" key="5">
    <source>
        <dbReference type="ARBA" id="ARBA00022842"/>
    </source>
</evidence>
<dbReference type="AlphaFoldDB" id="A0A7X1ZES3"/>
<dbReference type="Gene3D" id="3.30.70.260">
    <property type="match status" value="1"/>
</dbReference>
<dbReference type="HAMAP" id="MF_00277">
    <property type="entry name" value="PII_uridylyl_transf"/>
    <property type="match status" value="1"/>
</dbReference>
<dbReference type="PROSITE" id="PS51671">
    <property type="entry name" value="ACT"/>
    <property type="match status" value="2"/>
</dbReference>
<keyword evidence="12" id="KW-1185">Reference proteome</keyword>
<evidence type="ECO:0000256" key="1">
    <source>
        <dbReference type="ARBA" id="ARBA00022679"/>
    </source>
</evidence>
<comment type="cofactor">
    <cofactor evidence="7">
        <name>Mg(2+)</name>
        <dbReference type="ChEBI" id="CHEBI:18420"/>
    </cofactor>
</comment>
<dbReference type="InterPro" id="IPR045865">
    <property type="entry name" value="ACT-like_dom_sf"/>
</dbReference>
<evidence type="ECO:0000256" key="2">
    <source>
        <dbReference type="ARBA" id="ARBA00022695"/>
    </source>
</evidence>
<dbReference type="OrthoDB" id="9758038at2"/>
<dbReference type="EC" id="3.1.4.-" evidence="7"/>
<dbReference type="EMBL" id="WIVE01000012">
    <property type="protein sequence ID" value="MQX36077.1"/>
    <property type="molecule type" value="Genomic_DNA"/>
</dbReference>
<keyword evidence="3" id="KW-0677">Repeat</keyword>
<proteinExistence type="inferred from homology"/>
<dbReference type="InterPro" id="IPR006674">
    <property type="entry name" value="HD_domain"/>
</dbReference>
<comment type="activity regulation">
    <text evidence="7">Uridylyltransferase (UTase) activity is inhibited by glutamine, while glutamine activates uridylyl-removing (UR) activity.</text>
</comment>
<dbReference type="SUPFAM" id="SSF81593">
    <property type="entry name" value="Nucleotidyltransferase substrate binding subunit/domain"/>
    <property type="match status" value="1"/>
</dbReference>
<evidence type="ECO:0000313" key="12">
    <source>
        <dbReference type="Proteomes" id="UP000434582"/>
    </source>
</evidence>
<dbReference type="InterPro" id="IPR013546">
    <property type="entry name" value="PII_UdlTrfase/GS_AdlTrfase"/>
</dbReference>
<dbReference type="PIRSF" id="PIRSF006288">
    <property type="entry name" value="PII_uridyltransf"/>
    <property type="match status" value="1"/>
</dbReference>
<evidence type="ECO:0000259" key="10">
    <source>
        <dbReference type="PROSITE" id="PS51831"/>
    </source>
</evidence>
<dbReference type="CDD" id="cd00077">
    <property type="entry name" value="HDc"/>
    <property type="match status" value="1"/>
</dbReference>
<evidence type="ECO:0000256" key="3">
    <source>
        <dbReference type="ARBA" id="ARBA00022737"/>
    </source>
</evidence>
<feature type="compositionally biased region" description="Basic and acidic residues" evidence="8">
    <location>
        <begin position="934"/>
        <end position="947"/>
    </location>
</feature>
<feature type="domain" description="HD" evidence="10">
    <location>
        <begin position="493"/>
        <end position="615"/>
    </location>
</feature>
<comment type="caution">
    <text evidence="7">Lacks conserved residue(s) required for the propagation of feature annotation.</text>
</comment>
<feature type="region of interest" description="Uridylyltransferase" evidence="7">
    <location>
        <begin position="1"/>
        <end position="378"/>
    </location>
</feature>
<dbReference type="InterPro" id="IPR002934">
    <property type="entry name" value="Polymerase_NTP_transf_dom"/>
</dbReference>
<keyword evidence="6 7" id="KW-0511">Multifunctional enzyme</keyword>
<dbReference type="Gene3D" id="1.10.3090.10">
    <property type="entry name" value="cca-adding enzyme, domain 2"/>
    <property type="match status" value="1"/>
</dbReference>
<dbReference type="Gene3D" id="3.30.460.10">
    <property type="entry name" value="Beta Polymerase, domain 2"/>
    <property type="match status" value="1"/>
</dbReference>
<comment type="domain">
    <text evidence="7">Has four distinct domains: an N-terminal nucleotidyltransferase (NT) domain responsible for UTase activity, a central HD domain that encodes UR activity, and two C-terminal ACT domains that seem to have a role in glutamine sensing.</text>
</comment>
<dbReference type="GO" id="GO:0006808">
    <property type="term" value="P:regulation of nitrogen utilization"/>
    <property type="evidence" value="ECO:0007669"/>
    <property type="project" value="UniProtKB-UniRule"/>
</dbReference>
<keyword evidence="2 7" id="KW-0548">Nucleotidyltransferase</keyword>
<feature type="region of interest" description="Disordered" evidence="8">
    <location>
        <begin position="933"/>
        <end position="953"/>
    </location>
</feature>
<name>A0A7X1ZES3_9PROT</name>
<dbReference type="GO" id="GO:0008773">
    <property type="term" value="F:[protein-PII] uridylyltransferase activity"/>
    <property type="evidence" value="ECO:0007669"/>
    <property type="project" value="UniProtKB-UniRule"/>
</dbReference>
<dbReference type="SUPFAM" id="SSF81301">
    <property type="entry name" value="Nucleotidyltransferase"/>
    <property type="match status" value="1"/>
</dbReference>
<comment type="function">
    <text evidence="7">Modifies, by uridylylation and deuridylylation, the PII regulatory proteins (GlnB and homologs), in response to the nitrogen status of the cell that GlnD senses through the glutamine level. Under low glutamine levels, catalyzes the conversion of the PII proteins and UTP to PII-UMP and PPi, while under higher glutamine levels, GlnD hydrolyzes PII-UMP to PII and UMP (deuridylylation). Thus, controls uridylylation state and activity of the PII proteins, and plays an important role in the regulation of nitrogen metabolism.</text>
</comment>
<dbReference type="Proteomes" id="UP000434582">
    <property type="component" value="Unassembled WGS sequence"/>
</dbReference>
<dbReference type="EC" id="2.7.7.59" evidence="7"/>
<evidence type="ECO:0000256" key="8">
    <source>
        <dbReference type="SAM" id="MobiDB-lite"/>
    </source>
</evidence>
<dbReference type="NCBIfam" id="NF003467">
    <property type="entry name" value="PRK05092.1"/>
    <property type="match status" value="1"/>
</dbReference>
<dbReference type="NCBIfam" id="TIGR01693">
    <property type="entry name" value="UTase_glnD"/>
    <property type="match status" value="1"/>
</dbReference>
<dbReference type="RefSeq" id="WP_153342212.1">
    <property type="nucleotide sequence ID" value="NZ_WIVE01000012.1"/>
</dbReference>
<reference evidence="11 12" key="1">
    <citation type="submission" date="2019-10" db="EMBL/GenBank/DDBJ databases">
        <title>Draft whole-genome sequence of the purple nonsulfur photosynthetic bacterium Roseospira navarrensis DSM 15114.</title>
        <authorList>
            <person name="Kyndt J.A."/>
            <person name="Meyer T.E."/>
        </authorList>
    </citation>
    <scope>NUCLEOTIDE SEQUENCE [LARGE SCALE GENOMIC DNA]</scope>
    <source>
        <strain evidence="11 12">DSM 15114</strain>
    </source>
</reference>
<dbReference type="CDD" id="cd04900">
    <property type="entry name" value="ACT_UUR-like_1"/>
    <property type="match status" value="1"/>
</dbReference>
<keyword evidence="5 7" id="KW-0460">Magnesium</keyword>
<keyword evidence="4 7" id="KW-0378">Hydrolase</keyword>
<dbReference type="PANTHER" id="PTHR47320:SF1">
    <property type="entry name" value="BIFUNCTIONAL URIDYLYLTRANSFERASE_URIDYLYL-REMOVING ENZYME"/>
    <property type="match status" value="1"/>
</dbReference>
<dbReference type="SMART" id="SM00471">
    <property type="entry name" value="HDc"/>
    <property type="match status" value="1"/>
</dbReference>
<comment type="similarity">
    <text evidence="7">Belongs to the GlnD family.</text>
</comment>
<feature type="domain" description="ACT" evidence="9">
    <location>
        <begin position="849"/>
        <end position="925"/>
    </location>
</feature>
<protein>
    <recommendedName>
        <fullName evidence="7">Bifunctional uridylyltransferase/uridylyl-removing enzyme</fullName>
        <shortName evidence="7">UTase/UR</shortName>
    </recommendedName>
    <alternativeName>
        <fullName evidence="7">Bifunctional [protein-PII] modification enzyme</fullName>
    </alternativeName>
    <alternativeName>
        <fullName evidence="7">Bifunctional nitrogen sensor protein</fullName>
    </alternativeName>
    <domain>
        <recommendedName>
            <fullName evidence="7">[Protein-PII] uridylyltransferase</fullName>
            <shortName evidence="7">PII uridylyltransferase</shortName>
            <shortName evidence="7">UTase</shortName>
            <ecNumber evidence="7">2.7.7.59</ecNumber>
        </recommendedName>
    </domain>
    <domain>
        <recommendedName>
            <fullName evidence="7">[Protein-PII]-UMP uridylyl-removing enzyme</fullName>
            <shortName evidence="7">UR</shortName>
            <ecNumber evidence="7">3.1.4.-</ecNumber>
        </recommendedName>
    </domain>
</protein>
<evidence type="ECO:0000256" key="7">
    <source>
        <dbReference type="HAMAP-Rule" id="MF_00277"/>
    </source>
</evidence>
<dbReference type="CDD" id="cd05401">
    <property type="entry name" value="NT_GlnE_GlnD_like"/>
    <property type="match status" value="1"/>
</dbReference>
<dbReference type="InterPro" id="IPR003607">
    <property type="entry name" value="HD/PDEase_dom"/>
</dbReference>
<dbReference type="CDD" id="cd04899">
    <property type="entry name" value="ACT_ACR-UUR-like_2"/>
    <property type="match status" value="1"/>
</dbReference>
<accession>A0A7X1ZES3</accession>
<dbReference type="GO" id="GO:0008081">
    <property type="term" value="F:phosphoric diester hydrolase activity"/>
    <property type="evidence" value="ECO:0007669"/>
    <property type="project" value="UniProtKB-UniRule"/>
</dbReference>
<dbReference type="PANTHER" id="PTHR47320">
    <property type="entry name" value="BIFUNCTIONAL URIDYLYLTRANSFERASE/URIDYLYL-REMOVING ENZYME"/>
    <property type="match status" value="1"/>
</dbReference>
<feature type="domain" description="ACT" evidence="9">
    <location>
        <begin position="737"/>
        <end position="814"/>
    </location>
</feature>
<gene>
    <name evidence="7" type="primary">glnD</name>
    <name evidence="11" type="ORF">GHC57_06050</name>
</gene>
<evidence type="ECO:0000259" key="9">
    <source>
        <dbReference type="PROSITE" id="PS51671"/>
    </source>
</evidence>
<dbReference type="InterPro" id="IPR002912">
    <property type="entry name" value="ACT_dom"/>
</dbReference>
<dbReference type="SUPFAM" id="SSF55021">
    <property type="entry name" value="ACT-like"/>
    <property type="match status" value="2"/>
</dbReference>
<evidence type="ECO:0000256" key="4">
    <source>
        <dbReference type="ARBA" id="ARBA00022801"/>
    </source>
</evidence>
<dbReference type="InterPro" id="IPR010043">
    <property type="entry name" value="UTase/UR"/>
</dbReference>
<dbReference type="InterPro" id="IPR043519">
    <property type="entry name" value="NT_sf"/>
</dbReference>